<name>A0A194QCK9_PAPXU</name>
<evidence type="ECO:0000256" key="1">
    <source>
        <dbReference type="SAM" id="MobiDB-lite"/>
    </source>
</evidence>
<feature type="region of interest" description="Disordered" evidence="1">
    <location>
        <begin position="125"/>
        <end position="147"/>
    </location>
</feature>
<reference evidence="2 3" key="1">
    <citation type="journal article" date="2015" name="Nat. Commun.">
        <title>Outbred genome sequencing and CRISPR/Cas9 gene editing in butterflies.</title>
        <authorList>
            <person name="Li X."/>
            <person name="Fan D."/>
            <person name="Zhang W."/>
            <person name="Liu G."/>
            <person name="Zhang L."/>
            <person name="Zhao L."/>
            <person name="Fang X."/>
            <person name="Chen L."/>
            <person name="Dong Y."/>
            <person name="Chen Y."/>
            <person name="Ding Y."/>
            <person name="Zhao R."/>
            <person name="Feng M."/>
            <person name="Zhu Y."/>
            <person name="Feng Y."/>
            <person name="Jiang X."/>
            <person name="Zhu D."/>
            <person name="Xiang H."/>
            <person name="Feng X."/>
            <person name="Li S."/>
            <person name="Wang J."/>
            <person name="Zhang G."/>
            <person name="Kronforst M.R."/>
            <person name="Wang W."/>
        </authorList>
    </citation>
    <scope>NUCLEOTIDE SEQUENCE [LARGE SCALE GENOMIC DNA]</scope>
    <source>
        <strain evidence="2">Ya'a_city_454_Px</strain>
        <tissue evidence="2">Whole body</tissue>
    </source>
</reference>
<organism evidence="2 3">
    <name type="scientific">Papilio xuthus</name>
    <name type="common">Asian swallowtail butterfly</name>
    <dbReference type="NCBI Taxonomy" id="66420"/>
    <lineage>
        <taxon>Eukaryota</taxon>
        <taxon>Metazoa</taxon>
        <taxon>Ecdysozoa</taxon>
        <taxon>Arthropoda</taxon>
        <taxon>Hexapoda</taxon>
        <taxon>Insecta</taxon>
        <taxon>Pterygota</taxon>
        <taxon>Neoptera</taxon>
        <taxon>Endopterygota</taxon>
        <taxon>Lepidoptera</taxon>
        <taxon>Glossata</taxon>
        <taxon>Ditrysia</taxon>
        <taxon>Papilionoidea</taxon>
        <taxon>Papilionidae</taxon>
        <taxon>Papilioninae</taxon>
        <taxon>Papilio</taxon>
    </lineage>
</organism>
<evidence type="ECO:0000313" key="3">
    <source>
        <dbReference type="Proteomes" id="UP000053268"/>
    </source>
</evidence>
<feature type="compositionally biased region" description="Pro residues" evidence="1">
    <location>
        <begin position="186"/>
        <end position="198"/>
    </location>
</feature>
<gene>
    <name evidence="2" type="ORF">RR46_03047</name>
</gene>
<protein>
    <submittedName>
        <fullName evidence="2">Spherulin-2A</fullName>
    </submittedName>
</protein>
<dbReference type="AlphaFoldDB" id="A0A194QCK9"/>
<feature type="region of interest" description="Disordered" evidence="1">
    <location>
        <begin position="186"/>
        <end position="216"/>
    </location>
</feature>
<dbReference type="EMBL" id="KQ459386">
    <property type="protein sequence ID" value="KPJ01176.1"/>
    <property type="molecule type" value="Genomic_DNA"/>
</dbReference>
<keyword evidence="3" id="KW-1185">Reference proteome</keyword>
<dbReference type="Gene3D" id="2.170.15.10">
    <property type="entry name" value="Proaerolysin, chain A, domain 3"/>
    <property type="match status" value="1"/>
</dbReference>
<evidence type="ECO:0000313" key="2">
    <source>
        <dbReference type="EMBL" id="KPJ01176.1"/>
    </source>
</evidence>
<feature type="region of interest" description="Disordered" evidence="1">
    <location>
        <begin position="257"/>
        <end position="320"/>
    </location>
</feature>
<proteinExistence type="predicted"/>
<feature type="compositionally biased region" description="Polar residues" evidence="1">
    <location>
        <begin position="301"/>
        <end position="320"/>
    </location>
</feature>
<sequence>MFGKAAGKTGISFTSTWGESEERSESVAITASSSVETELKPGQAATAVLSASKGSLEVEVLYLATLRGNVVVNYKSAYKGHHFFGPSVDGVMKSGGIDNEVDAAWAGLPQDGPMTWTRLRERPGCGWHKTGHRGDLWGRPMPSSGRLMAEKKKKNVEMDAWMHRQMDVCLKTLLITIALVAFTASEPPPSKSYLPPPSGRSTGYPQGPAGGPAFDAGIPEVVAARSLSHQDNDNGFGRNSFQDRGVDARLVNGLRDQQHGRFGANGVRDESDTVSLEAESGFKSRVSYQDSEEHSGYDANNGRSNGYRSRSNLAARSNGY</sequence>
<accession>A0A194QCK9</accession>
<dbReference type="Proteomes" id="UP000053268">
    <property type="component" value="Unassembled WGS sequence"/>
</dbReference>
<dbReference type="CDD" id="cd20235">
    <property type="entry name" value="PFM_spherulin-2a-like"/>
    <property type="match status" value="1"/>
</dbReference>